<dbReference type="Pfam" id="PF01270">
    <property type="entry name" value="Glyco_hydro_8"/>
    <property type="match status" value="2"/>
</dbReference>
<dbReference type="InterPro" id="IPR008928">
    <property type="entry name" value="6-hairpin_glycosidase_sf"/>
</dbReference>
<keyword evidence="4" id="KW-0732">Signal</keyword>
<dbReference type="EMBL" id="JAVREJ010000011">
    <property type="protein sequence ID" value="MDT0351106.1"/>
    <property type="molecule type" value="Genomic_DNA"/>
</dbReference>
<keyword evidence="3" id="KW-0326">Glycosidase</keyword>
<comment type="similarity">
    <text evidence="1">Belongs to the glycosyl hydrolase 8 (cellulase D) family.</text>
</comment>
<dbReference type="Gene3D" id="1.50.10.10">
    <property type="match status" value="1"/>
</dbReference>
<protein>
    <submittedName>
        <fullName evidence="5">Glycosyl hydrolase family 8</fullName>
    </submittedName>
</protein>
<evidence type="ECO:0000256" key="3">
    <source>
        <dbReference type="ARBA" id="ARBA00023295"/>
    </source>
</evidence>
<keyword evidence="6" id="KW-1185">Reference proteome</keyword>
<evidence type="ECO:0000256" key="2">
    <source>
        <dbReference type="ARBA" id="ARBA00022801"/>
    </source>
</evidence>
<dbReference type="InterPro" id="IPR012341">
    <property type="entry name" value="6hp_glycosidase-like_sf"/>
</dbReference>
<dbReference type="PRINTS" id="PR00735">
    <property type="entry name" value="GLHYDRLASE8"/>
</dbReference>
<reference evidence="6" key="1">
    <citation type="submission" date="2023-07" db="EMBL/GenBank/DDBJ databases">
        <title>30 novel species of actinomycetes from the DSMZ collection.</title>
        <authorList>
            <person name="Nouioui I."/>
        </authorList>
    </citation>
    <scope>NUCLEOTIDE SEQUENCE [LARGE SCALE GENOMIC DNA]</scope>
    <source>
        <strain evidence="6">DSM 45834</strain>
    </source>
</reference>
<gene>
    <name evidence="5" type="ORF">RM445_16370</name>
</gene>
<organism evidence="5 6">
    <name type="scientific">Pseudonocardia charpentierae</name>
    <dbReference type="NCBI Taxonomy" id="3075545"/>
    <lineage>
        <taxon>Bacteria</taxon>
        <taxon>Bacillati</taxon>
        <taxon>Actinomycetota</taxon>
        <taxon>Actinomycetes</taxon>
        <taxon>Pseudonocardiales</taxon>
        <taxon>Pseudonocardiaceae</taxon>
        <taxon>Pseudonocardia</taxon>
    </lineage>
</organism>
<sequence length="378" mass="39532">MLALGVALVVLLSGAGCAGDKAGDGQYAGGTDPVAAATATGQSFLRTYVDPDGRVVRRDEGGDTVSEGQAYALLIAVALGERQRFEAVWRWTRQHLQRPDGLLSWRWADDAVVDQNSASDADIDTARALVLAGERFADPNLTAAGRELAAAVLAAETVPVGTDLLAPNTATPATGAAIEGSGLLLTGGTWASATPTAVNPSYFSPRAEQLFSSVTGDSRWANASRTQRALVWQLIGTGLLPPDWVHVDVAGTATPQADPSDRPPRFGLDAARLPIRMAESCDPADRALAAELLPKLNRPDADSVAGYSLDGTPLVDWTHPVVLVGVAGAAEAAGQEQLSDDRLRVAAELNTREPTYYGSAWVALGHIFLDTELLGSCT</sequence>
<dbReference type="InterPro" id="IPR002037">
    <property type="entry name" value="Glyco_hydro_8"/>
</dbReference>
<evidence type="ECO:0000313" key="5">
    <source>
        <dbReference type="EMBL" id="MDT0351106.1"/>
    </source>
</evidence>
<feature type="signal peptide" evidence="4">
    <location>
        <begin position="1"/>
        <end position="18"/>
    </location>
</feature>
<evidence type="ECO:0000256" key="1">
    <source>
        <dbReference type="ARBA" id="ARBA00009209"/>
    </source>
</evidence>
<name>A0ABU2NBI7_9PSEU</name>
<evidence type="ECO:0000256" key="4">
    <source>
        <dbReference type="SAM" id="SignalP"/>
    </source>
</evidence>
<dbReference type="Proteomes" id="UP001183202">
    <property type="component" value="Unassembled WGS sequence"/>
</dbReference>
<dbReference type="GO" id="GO:0016787">
    <property type="term" value="F:hydrolase activity"/>
    <property type="evidence" value="ECO:0007669"/>
    <property type="project" value="UniProtKB-KW"/>
</dbReference>
<keyword evidence="2 5" id="KW-0378">Hydrolase</keyword>
<feature type="chain" id="PRO_5047415183" evidence="4">
    <location>
        <begin position="19"/>
        <end position="378"/>
    </location>
</feature>
<comment type="caution">
    <text evidence="5">The sequence shown here is derived from an EMBL/GenBank/DDBJ whole genome shotgun (WGS) entry which is preliminary data.</text>
</comment>
<proteinExistence type="inferred from homology"/>
<dbReference type="RefSeq" id="WP_311557257.1">
    <property type="nucleotide sequence ID" value="NZ_JAVREJ010000011.1"/>
</dbReference>
<dbReference type="SUPFAM" id="SSF48208">
    <property type="entry name" value="Six-hairpin glycosidases"/>
    <property type="match status" value="1"/>
</dbReference>
<evidence type="ECO:0000313" key="6">
    <source>
        <dbReference type="Proteomes" id="UP001183202"/>
    </source>
</evidence>
<accession>A0ABU2NBI7</accession>